<dbReference type="InterPro" id="IPR046450">
    <property type="entry name" value="PA_dom_sf"/>
</dbReference>
<organism evidence="13 14">
    <name type="scientific">Thermostaphylospora chromogena</name>
    <dbReference type="NCBI Taxonomy" id="35622"/>
    <lineage>
        <taxon>Bacteria</taxon>
        <taxon>Bacillati</taxon>
        <taxon>Actinomycetota</taxon>
        <taxon>Actinomycetes</taxon>
        <taxon>Streptosporangiales</taxon>
        <taxon>Thermomonosporaceae</taxon>
        <taxon>Thermostaphylospora</taxon>
    </lineage>
</organism>
<dbReference type="SUPFAM" id="SSF53187">
    <property type="entry name" value="Zn-dependent exopeptidases"/>
    <property type="match status" value="1"/>
</dbReference>
<reference evidence="13 14" key="1">
    <citation type="submission" date="2016-10" db="EMBL/GenBank/DDBJ databases">
        <authorList>
            <person name="de Groot N.N."/>
        </authorList>
    </citation>
    <scope>NUCLEOTIDE SEQUENCE [LARGE SCALE GENOMIC DNA]</scope>
    <source>
        <strain evidence="13 14">DSM 43794</strain>
    </source>
</reference>
<evidence type="ECO:0000313" key="14">
    <source>
        <dbReference type="Proteomes" id="UP000217103"/>
    </source>
</evidence>
<evidence type="ECO:0000259" key="11">
    <source>
        <dbReference type="Pfam" id="PF02225"/>
    </source>
</evidence>
<dbReference type="GO" id="GO:0006508">
    <property type="term" value="P:proteolysis"/>
    <property type="evidence" value="ECO:0007669"/>
    <property type="project" value="UniProtKB-KW"/>
</dbReference>
<dbReference type="GO" id="GO:0046872">
    <property type="term" value="F:metal ion binding"/>
    <property type="evidence" value="ECO:0007669"/>
    <property type="project" value="UniProtKB-KW"/>
</dbReference>
<feature type="chain" id="PRO_5011782171" evidence="10">
    <location>
        <begin position="32"/>
        <end position="534"/>
    </location>
</feature>
<keyword evidence="3 13" id="KW-0031">Aminopeptidase</keyword>
<dbReference type="PANTHER" id="PTHR12147">
    <property type="entry name" value="METALLOPEPTIDASE M28 FAMILY MEMBER"/>
    <property type="match status" value="1"/>
</dbReference>
<dbReference type="CDD" id="cd03876">
    <property type="entry name" value="M28_SGAP_like"/>
    <property type="match status" value="1"/>
</dbReference>
<dbReference type="EMBL" id="FNKK01000002">
    <property type="protein sequence ID" value="SDR31070.1"/>
    <property type="molecule type" value="Genomic_DNA"/>
</dbReference>
<dbReference type="InterPro" id="IPR007484">
    <property type="entry name" value="Peptidase_M28"/>
</dbReference>
<keyword evidence="6 10" id="KW-0732">Signal</keyword>
<evidence type="ECO:0000256" key="5">
    <source>
        <dbReference type="ARBA" id="ARBA00022723"/>
    </source>
</evidence>
<gene>
    <name evidence="13" type="ORF">SAMN04489764_5024</name>
</gene>
<dbReference type="InterPro" id="IPR003137">
    <property type="entry name" value="PA_domain"/>
</dbReference>
<dbReference type="Gene3D" id="3.40.630.10">
    <property type="entry name" value="Zn peptidases"/>
    <property type="match status" value="1"/>
</dbReference>
<protein>
    <submittedName>
        <fullName evidence="13">Aminopeptidase Y</fullName>
    </submittedName>
</protein>
<dbReference type="GO" id="GO:0004177">
    <property type="term" value="F:aminopeptidase activity"/>
    <property type="evidence" value="ECO:0007669"/>
    <property type="project" value="UniProtKB-KW"/>
</dbReference>
<evidence type="ECO:0000256" key="1">
    <source>
        <dbReference type="ARBA" id="ARBA00001947"/>
    </source>
</evidence>
<proteinExistence type="inferred from homology"/>
<dbReference type="Pfam" id="PF04389">
    <property type="entry name" value="Peptidase_M28"/>
    <property type="match status" value="1"/>
</dbReference>
<name>A0A1H1I081_9ACTN</name>
<feature type="region of interest" description="Disordered" evidence="9">
    <location>
        <begin position="502"/>
        <end position="523"/>
    </location>
</feature>
<evidence type="ECO:0000256" key="7">
    <source>
        <dbReference type="ARBA" id="ARBA00022801"/>
    </source>
</evidence>
<dbReference type="AlphaFoldDB" id="A0A1H1I081"/>
<dbReference type="InterPro" id="IPR041756">
    <property type="entry name" value="M28_SGAP-like"/>
</dbReference>
<evidence type="ECO:0000256" key="3">
    <source>
        <dbReference type="ARBA" id="ARBA00022438"/>
    </source>
</evidence>
<dbReference type="RefSeq" id="WP_093262507.1">
    <property type="nucleotide sequence ID" value="NZ_FNKK01000002.1"/>
</dbReference>
<keyword evidence="8" id="KW-0862">Zinc</keyword>
<keyword evidence="14" id="KW-1185">Reference proteome</keyword>
<feature type="domain" description="PA" evidence="11">
    <location>
        <begin position="161"/>
        <end position="244"/>
    </location>
</feature>
<dbReference type="Proteomes" id="UP000217103">
    <property type="component" value="Unassembled WGS sequence"/>
</dbReference>
<dbReference type="PANTHER" id="PTHR12147:SF26">
    <property type="entry name" value="PEPTIDASE M28 DOMAIN-CONTAINING PROTEIN"/>
    <property type="match status" value="1"/>
</dbReference>
<evidence type="ECO:0000256" key="6">
    <source>
        <dbReference type="ARBA" id="ARBA00022729"/>
    </source>
</evidence>
<keyword evidence="5" id="KW-0479">Metal-binding</keyword>
<comment type="similarity">
    <text evidence="2">Belongs to the peptidase M28 family. M28A subfamily.</text>
</comment>
<keyword evidence="7" id="KW-0378">Hydrolase</keyword>
<accession>A0A1H1I081</accession>
<dbReference type="InterPro" id="IPR045175">
    <property type="entry name" value="M28_fam"/>
</dbReference>
<dbReference type="SUPFAM" id="SSF52025">
    <property type="entry name" value="PA domain"/>
    <property type="match status" value="1"/>
</dbReference>
<evidence type="ECO:0000256" key="8">
    <source>
        <dbReference type="ARBA" id="ARBA00022833"/>
    </source>
</evidence>
<sequence>MRILARRGIARSLAAAVAVGLPLALAAPAQADPKPAPAQKKLIESVTVGPVKKHLKALQRIADANGGTRASGTPGYDASSEYVADRLRKAGYRVTVQPFEFPYFEEKSTAVMERTSPTPRTYTPTPPDGSAIGEFATMSYSGSGEVTATVQAVDLTLPPPAEPGSTSGCEPEDFAGFTPGNIALVQRGTCDFSVKASNAKAAGAVGVIVFNEGQEGRTETFLGSLGTPFDLPVVGTSFAVGEELASLENAVVHLKVDTVSETRTTTNVIADSRWGDPNNTVVLGAHLDSVPAGPGLNDNASGSAAILAVAEKLGKIPTRNKLRFAWWGAEELGLLGAQHYVASLTPEQLAQIRLYLNFDMVASPNYALMIYDGDDSDATGAPAGPPGSDEIEKLFERYFDALRQPHIGTDFTGRSDYGPFIEVGIPAGGLFTGAEGIKTPEEAKLFGGTAGEAYDPCYHQACDTIENINDKALALNTGAIATAAVVYAYDRDLPGGDAAARTQARAQARTPTSTGGTRVTGDTLVADLHDRDMR</sequence>
<evidence type="ECO:0000313" key="13">
    <source>
        <dbReference type="EMBL" id="SDR31070.1"/>
    </source>
</evidence>
<keyword evidence="4" id="KW-0645">Protease</keyword>
<dbReference type="GO" id="GO:0008235">
    <property type="term" value="F:metalloexopeptidase activity"/>
    <property type="evidence" value="ECO:0007669"/>
    <property type="project" value="InterPro"/>
</dbReference>
<dbReference type="OrthoDB" id="345880at2"/>
<feature type="signal peptide" evidence="10">
    <location>
        <begin position="1"/>
        <end position="31"/>
    </location>
</feature>
<dbReference type="STRING" id="35622.SAMN04489764_5024"/>
<evidence type="ECO:0000256" key="4">
    <source>
        <dbReference type="ARBA" id="ARBA00022670"/>
    </source>
</evidence>
<dbReference type="Gene3D" id="3.50.30.30">
    <property type="match status" value="1"/>
</dbReference>
<evidence type="ECO:0000256" key="9">
    <source>
        <dbReference type="SAM" id="MobiDB-lite"/>
    </source>
</evidence>
<evidence type="ECO:0000256" key="10">
    <source>
        <dbReference type="SAM" id="SignalP"/>
    </source>
</evidence>
<evidence type="ECO:0000256" key="2">
    <source>
        <dbReference type="ARBA" id="ARBA00005957"/>
    </source>
</evidence>
<evidence type="ECO:0000259" key="12">
    <source>
        <dbReference type="Pfam" id="PF04389"/>
    </source>
</evidence>
<feature type="domain" description="Peptidase M28" evidence="12">
    <location>
        <begin position="267"/>
        <end position="480"/>
    </location>
</feature>
<dbReference type="FunFam" id="3.40.630.10:FF:000054">
    <property type="entry name" value="Peptide hydrolase"/>
    <property type="match status" value="1"/>
</dbReference>
<dbReference type="Pfam" id="PF02225">
    <property type="entry name" value="PA"/>
    <property type="match status" value="1"/>
</dbReference>
<comment type="cofactor">
    <cofactor evidence="1">
        <name>Zn(2+)</name>
        <dbReference type="ChEBI" id="CHEBI:29105"/>
    </cofactor>
</comment>
<feature type="region of interest" description="Disordered" evidence="9">
    <location>
        <begin position="110"/>
        <end position="129"/>
    </location>
</feature>